<organism evidence="1 2">
    <name type="scientific">Lactiplantibacillus daowaiensis</name>
    <dbReference type="NCBI Taxonomy" id="2559918"/>
    <lineage>
        <taxon>Bacteria</taxon>
        <taxon>Bacillati</taxon>
        <taxon>Bacillota</taxon>
        <taxon>Bacilli</taxon>
        <taxon>Lactobacillales</taxon>
        <taxon>Lactobacillaceae</taxon>
        <taxon>Lactiplantibacillus</taxon>
    </lineage>
</organism>
<evidence type="ECO:0000313" key="2">
    <source>
        <dbReference type="Proteomes" id="UP001596282"/>
    </source>
</evidence>
<protein>
    <recommendedName>
        <fullName evidence="3">DUF4365 domain-containing protein</fullName>
    </recommendedName>
</protein>
<dbReference type="RefSeq" id="WP_137629490.1">
    <property type="nucleotide sequence ID" value="NZ_BJDJ01000024.1"/>
</dbReference>
<name>A0ABW1RZX3_9LACO</name>
<accession>A0ABW1RZX3</accession>
<proteinExistence type="predicted"/>
<dbReference type="Proteomes" id="UP001596282">
    <property type="component" value="Unassembled WGS sequence"/>
</dbReference>
<sequence>MTAQIKFQQRSRELVCENDNKKTEIYNQVKLQAALIDFGLVMVPLAYDSAGADFLLTDFEGNQMIKVQLKARITVSKKYAGKHLYMAFPMDSKQPDRDWVIVAHDELAELWGKTETTDYLANGGYTAKTVPQQLQAKIQARSVLDHVIQL</sequence>
<dbReference type="EMBL" id="JBHSSC010000033">
    <property type="protein sequence ID" value="MFC6181101.1"/>
    <property type="molecule type" value="Genomic_DNA"/>
</dbReference>
<evidence type="ECO:0008006" key="3">
    <source>
        <dbReference type="Google" id="ProtNLM"/>
    </source>
</evidence>
<reference evidence="2" key="1">
    <citation type="journal article" date="2019" name="Int. J. Syst. Evol. Microbiol.">
        <title>The Global Catalogue of Microorganisms (GCM) 10K type strain sequencing project: providing services to taxonomists for standard genome sequencing and annotation.</title>
        <authorList>
            <consortium name="The Broad Institute Genomics Platform"/>
            <consortium name="The Broad Institute Genome Sequencing Center for Infectious Disease"/>
            <person name="Wu L."/>
            <person name="Ma J."/>
        </authorList>
    </citation>
    <scope>NUCLEOTIDE SEQUENCE [LARGE SCALE GENOMIC DNA]</scope>
    <source>
        <strain evidence="2">CCM 8933</strain>
    </source>
</reference>
<comment type="caution">
    <text evidence="1">The sequence shown here is derived from an EMBL/GenBank/DDBJ whole genome shotgun (WGS) entry which is preliminary data.</text>
</comment>
<evidence type="ECO:0000313" key="1">
    <source>
        <dbReference type="EMBL" id="MFC6181101.1"/>
    </source>
</evidence>
<keyword evidence="2" id="KW-1185">Reference proteome</keyword>
<gene>
    <name evidence="1" type="ORF">ACFP5Y_07710</name>
</gene>